<comment type="caution">
    <text evidence="6">The sequence shown here is derived from an EMBL/GenBank/DDBJ whole genome shotgun (WGS) entry which is preliminary data.</text>
</comment>
<keyword evidence="2" id="KW-0479">Metal-binding</keyword>
<protein>
    <submittedName>
        <fullName evidence="6">Uncharacterized protein</fullName>
    </submittedName>
</protein>
<evidence type="ECO:0000256" key="2">
    <source>
        <dbReference type="ARBA" id="ARBA00022723"/>
    </source>
</evidence>
<dbReference type="GO" id="GO:0046872">
    <property type="term" value="F:metal ion binding"/>
    <property type="evidence" value="ECO:0007669"/>
    <property type="project" value="UniProtKB-KW"/>
</dbReference>
<gene>
    <name evidence="6" type="ORF">NW762_012378</name>
</gene>
<evidence type="ECO:0000313" key="7">
    <source>
        <dbReference type="Proteomes" id="UP001152049"/>
    </source>
</evidence>
<evidence type="ECO:0000256" key="5">
    <source>
        <dbReference type="ARBA" id="ARBA00023242"/>
    </source>
</evidence>
<dbReference type="EMBL" id="JAOQAZ010000034">
    <property type="protein sequence ID" value="KAJ4249047.1"/>
    <property type="molecule type" value="Genomic_DNA"/>
</dbReference>
<accession>A0A9W8V8P2</accession>
<evidence type="ECO:0000256" key="1">
    <source>
        <dbReference type="ARBA" id="ARBA00004123"/>
    </source>
</evidence>
<dbReference type="PANTHER" id="PTHR47338:SF16">
    <property type="entry name" value="TRANSCRIPTION FACTOR, PUTATIVE (AFU_ORTHOLOGUE AFUA_2G09360)-RELATED"/>
    <property type="match status" value="1"/>
</dbReference>
<dbReference type="PANTHER" id="PTHR47338">
    <property type="entry name" value="ZN(II)2CYS6 TRANSCRIPTION FACTOR (EUROFUNG)-RELATED"/>
    <property type="match status" value="1"/>
</dbReference>
<evidence type="ECO:0000256" key="3">
    <source>
        <dbReference type="ARBA" id="ARBA00023015"/>
    </source>
</evidence>
<reference evidence="6" key="1">
    <citation type="submission" date="2022-09" db="EMBL/GenBank/DDBJ databases">
        <title>Fusarium specimens isolated from Avocado Roots.</title>
        <authorList>
            <person name="Stajich J."/>
            <person name="Roper C."/>
            <person name="Heimlech-Rivalta G."/>
        </authorList>
    </citation>
    <scope>NUCLEOTIDE SEQUENCE</scope>
    <source>
        <strain evidence="6">CF00136</strain>
    </source>
</reference>
<keyword evidence="3" id="KW-0805">Transcription regulation</keyword>
<keyword evidence="7" id="KW-1185">Reference proteome</keyword>
<evidence type="ECO:0000313" key="6">
    <source>
        <dbReference type="EMBL" id="KAJ4249047.1"/>
    </source>
</evidence>
<organism evidence="6 7">
    <name type="scientific">Fusarium torreyae</name>
    <dbReference type="NCBI Taxonomy" id="1237075"/>
    <lineage>
        <taxon>Eukaryota</taxon>
        <taxon>Fungi</taxon>
        <taxon>Dikarya</taxon>
        <taxon>Ascomycota</taxon>
        <taxon>Pezizomycotina</taxon>
        <taxon>Sordariomycetes</taxon>
        <taxon>Hypocreomycetidae</taxon>
        <taxon>Hypocreales</taxon>
        <taxon>Nectriaceae</taxon>
        <taxon>Fusarium</taxon>
    </lineage>
</organism>
<dbReference type="Proteomes" id="UP001152049">
    <property type="component" value="Unassembled WGS sequence"/>
</dbReference>
<keyword evidence="5" id="KW-0539">Nucleus</keyword>
<dbReference type="OrthoDB" id="1924787at2759"/>
<dbReference type="GO" id="GO:0005634">
    <property type="term" value="C:nucleus"/>
    <property type="evidence" value="ECO:0007669"/>
    <property type="project" value="UniProtKB-SubCell"/>
</dbReference>
<proteinExistence type="predicted"/>
<dbReference type="CDD" id="cd12148">
    <property type="entry name" value="fungal_TF_MHR"/>
    <property type="match status" value="1"/>
</dbReference>
<dbReference type="InterPro" id="IPR050815">
    <property type="entry name" value="TF_fung"/>
</dbReference>
<sequence>MWGLILPLTQWHAEAVKLNFQVVDEPALKAKVPDIVRGLAAQLENWAQNLPSHLQNMPENFREYSSRGYGRLFAVVHIIYAHTCQSLFYQFLAKSVSQEGKTAEDAVVLTYAESCRFHAVSLSKLMWELNIAPDLECLWSPVNSHLLVIASTIHLHTMLLQPDKPEATEAKNLLEQNFIILQELQKYWPSTEFAFSRLQAFHNACRVSSISKTFDMDQWMANFLNRYDVSVQDRDLDVELADIGVSNTGDELWGVVFGSD</sequence>
<dbReference type="AlphaFoldDB" id="A0A9W8V8P2"/>
<comment type="subcellular location">
    <subcellularLocation>
        <location evidence="1">Nucleus</location>
    </subcellularLocation>
</comment>
<evidence type="ECO:0000256" key="4">
    <source>
        <dbReference type="ARBA" id="ARBA00023163"/>
    </source>
</evidence>
<keyword evidence="4" id="KW-0804">Transcription</keyword>
<dbReference type="GO" id="GO:0000981">
    <property type="term" value="F:DNA-binding transcription factor activity, RNA polymerase II-specific"/>
    <property type="evidence" value="ECO:0007669"/>
    <property type="project" value="InterPro"/>
</dbReference>
<name>A0A9W8V8P2_9HYPO</name>